<dbReference type="Proteomes" id="UP000886833">
    <property type="component" value="Unassembled WGS sequence"/>
</dbReference>
<protein>
    <submittedName>
        <fullName evidence="2">ABC-2 family transporter protein</fullName>
    </submittedName>
</protein>
<dbReference type="EMBL" id="DVKQ01000008">
    <property type="protein sequence ID" value="HIT37010.1"/>
    <property type="molecule type" value="Genomic_DNA"/>
</dbReference>
<evidence type="ECO:0000313" key="3">
    <source>
        <dbReference type="Proteomes" id="UP000886833"/>
    </source>
</evidence>
<keyword evidence="1" id="KW-0472">Membrane</keyword>
<keyword evidence="1" id="KW-0812">Transmembrane</keyword>
<reference evidence="2" key="2">
    <citation type="journal article" date="2021" name="PeerJ">
        <title>Extensive microbial diversity within the chicken gut microbiome revealed by metagenomics and culture.</title>
        <authorList>
            <person name="Gilroy R."/>
            <person name="Ravi A."/>
            <person name="Getino M."/>
            <person name="Pursley I."/>
            <person name="Horton D.L."/>
            <person name="Alikhan N.F."/>
            <person name="Baker D."/>
            <person name="Gharbi K."/>
            <person name="Hall N."/>
            <person name="Watson M."/>
            <person name="Adriaenssens E.M."/>
            <person name="Foster-Nyarko E."/>
            <person name="Jarju S."/>
            <person name="Secka A."/>
            <person name="Antonio M."/>
            <person name="Oren A."/>
            <person name="Chaudhuri R.R."/>
            <person name="La Ragione R."/>
            <person name="Hildebrand F."/>
            <person name="Pallen M.J."/>
        </authorList>
    </citation>
    <scope>NUCLEOTIDE SEQUENCE</scope>
    <source>
        <strain evidence="2">CHK195-26880</strain>
    </source>
</reference>
<organism evidence="2 3">
    <name type="scientific">Candidatus Onthousia faecipullorum</name>
    <dbReference type="NCBI Taxonomy" id="2840887"/>
    <lineage>
        <taxon>Bacteria</taxon>
        <taxon>Bacillati</taxon>
        <taxon>Bacillota</taxon>
        <taxon>Bacilli</taxon>
        <taxon>Candidatus Onthousia</taxon>
    </lineage>
</organism>
<proteinExistence type="predicted"/>
<dbReference type="AlphaFoldDB" id="A0A9D1G9E5"/>
<evidence type="ECO:0000256" key="1">
    <source>
        <dbReference type="SAM" id="Phobius"/>
    </source>
</evidence>
<dbReference type="InterPro" id="IPR010390">
    <property type="entry name" value="ABC-2_transporter-like"/>
</dbReference>
<reference evidence="2" key="1">
    <citation type="submission" date="2020-10" db="EMBL/GenBank/DDBJ databases">
        <authorList>
            <person name="Gilroy R."/>
        </authorList>
    </citation>
    <scope>NUCLEOTIDE SEQUENCE</scope>
    <source>
        <strain evidence="2">CHK195-26880</strain>
    </source>
</reference>
<feature type="transmembrane region" description="Helical" evidence="1">
    <location>
        <begin position="138"/>
        <end position="171"/>
    </location>
</feature>
<dbReference type="PANTHER" id="PTHR36832:SF1">
    <property type="entry name" value="SLR1174 PROTEIN"/>
    <property type="match status" value="1"/>
</dbReference>
<dbReference type="Pfam" id="PF06182">
    <property type="entry name" value="ABC2_membrane_6"/>
    <property type="match status" value="1"/>
</dbReference>
<sequence length="263" mass="30123">MKKYLFIYKSEVMSNLQYIFNLLVGFISYLILIFIFLNLWNYMYDDPTQVINGYTKNQMIWYVIITEILWMTVGGRKLCKKISDDVKGGNIAYNINKPYSYIGYALSSHLGSCTIKALMFSILGIITGLVFMGDFPKLTIASCIMVIITAIFATVINTLLIIFIGLISFFIEDANPFYWVYSKFILVLGTIFPIEYFPVVLQPILTYSPIYVVSYGPAKLFVDFSWTSCIHIIIAQVIYIIIAYILCRLLYQKGVKRLNVNGG</sequence>
<keyword evidence="1" id="KW-1133">Transmembrane helix</keyword>
<feature type="transmembrane region" description="Helical" evidence="1">
    <location>
        <begin position="183"/>
        <end position="204"/>
    </location>
</feature>
<comment type="caution">
    <text evidence="2">The sequence shown here is derived from an EMBL/GenBank/DDBJ whole genome shotgun (WGS) entry which is preliminary data.</text>
</comment>
<dbReference type="PANTHER" id="PTHR36832">
    <property type="entry name" value="SLR1174 PROTEIN-RELATED"/>
    <property type="match status" value="1"/>
</dbReference>
<feature type="transmembrane region" description="Helical" evidence="1">
    <location>
        <begin position="60"/>
        <end position="79"/>
    </location>
</feature>
<gene>
    <name evidence="2" type="ORF">IAB59_00850</name>
</gene>
<evidence type="ECO:0000313" key="2">
    <source>
        <dbReference type="EMBL" id="HIT37010.1"/>
    </source>
</evidence>
<feature type="transmembrane region" description="Helical" evidence="1">
    <location>
        <begin position="113"/>
        <end position="132"/>
    </location>
</feature>
<feature type="transmembrane region" description="Helical" evidence="1">
    <location>
        <begin position="20"/>
        <end position="40"/>
    </location>
</feature>
<name>A0A9D1G9E5_9FIRM</name>
<feature type="transmembrane region" description="Helical" evidence="1">
    <location>
        <begin position="224"/>
        <end position="247"/>
    </location>
</feature>
<accession>A0A9D1G9E5</accession>